<evidence type="ECO:0000259" key="3">
    <source>
        <dbReference type="Pfam" id="PF20425"/>
    </source>
</evidence>
<dbReference type="InterPro" id="IPR013320">
    <property type="entry name" value="ConA-like_dom_sf"/>
</dbReference>
<feature type="region of interest" description="Disordered" evidence="2">
    <location>
        <begin position="1"/>
        <end position="29"/>
    </location>
</feature>
<dbReference type="GO" id="GO:0008104">
    <property type="term" value="P:intracellular protein localization"/>
    <property type="evidence" value="ECO:0007669"/>
    <property type="project" value="TreeGrafter"/>
</dbReference>
<comment type="caution">
    <text evidence="4">The sequence shown here is derived from an EMBL/GenBank/DDBJ whole genome shotgun (WGS) entry which is preliminary data.</text>
</comment>
<dbReference type="Pfam" id="PF20425">
    <property type="entry name" value="Neurobeachin"/>
    <property type="match status" value="1"/>
</dbReference>
<dbReference type="Gene3D" id="2.60.120.200">
    <property type="match status" value="1"/>
</dbReference>
<dbReference type="GO" id="GO:0019901">
    <property type="term" value="F:protein kinase binding"/>
    <property type="evidence" value="ECO:0007669"/>
    <property type="project" value="TreeGrafter"/>
</dbReference>
<dbReference type="PANTHER" id="PTHR13743:SF62">
    <property type="entry name" value="NEUROBEACHIN"/>
    <property type="match status" value="1"/>
</dbReference>
<reference evidence="4 5" key="1">
    <citation type="submission" date="2019-04" db="EMBL/GenBank/DDBJ databases">
        <title>The sequence and de novo assembly of Takifugu bimaculatus genome using PacBio and Hi-C technologies.</title>
        <authorList>
            <person name="Xu P."/>
            <person name="Liu B."/>
            <person name="Zhou Z."/>
        </authorList>
    </citation>
    <scope>NUCLEOTIDE SEQUENCE [LARGE SCALE GENOMIC DNA]</scope>
    <source>
        <strain evidence="4">TB-2018</strain>
        <tissue evidence="4">Muscle</tissue>
    </source>
</reference>
<dbReference type="GO" id="GO:0005829">
    <property type="term" value="C:cytosol"/>
    <property type="evidence" value="ECO:0007669"/>
    <property type="project" value="TreeGrafter"/>
</dbReference>
<keyword evidence="5" id="KW-1185">Reference proteome</keyword>
<gene>
    <name evidence="4" type="ORF">fugu_010480</name>
</gene>
<dbReference type="Proteomes" id="UP000516260">
    <property type="component" value="Chromosome 11"/>
</dbReference>
<dbReference type="AlphaFoldDB" id="A0A4Z2CA60"/>
<evidence type="ECO:0000313" key="4">
    <source>
        <dbReference type="EMBL" id="TNN01098.1"/>
    </source>
</evidence>
<dbReference type="SUPFAM" id="SSF49899">
    <property type="entry name" value="Concanavalin A-like lectins/glucanases"/>
    <property type="match status" value="1"/>
</dbReference>
<keyword evidence="1" id="KW-0853">WD repeat</keyword>
<dbReference type="GO" id="GO:0016020">
    <property type="term" value="C:membrane"/>
    <property type="evidence" value="ECO:0007669"/>
    <property type="project" value="TreeGrafter"/>
</dbReference>
<name>A0A4Z2CA60_9TELE</name>
<evidence type="ECO:0000256" key="1">
    <source>
        <dbReference type="ARBA" id="ARBA00022574"/>
    </source>
</evidence>
<dbReference type="Pfam" id="PF13385">
    <property type="entry name" value="Laminin_G_3"/>
    <property type="match status" value="1"/>
</dbReference>
<dbReference type="InterPro" id="IPR046852">
    <property type="entry name" value="Neurobeachin_a-sol"/>
</dbReference>
<proteinExistence type="predicted"/>
<evidence type="ECO:0000256" key="2">
    <source>
        <dbReference type="SAM" id="MobiDB-lite"/>
    </source>
</evidence>
<protein>
    <recommendedName>
        <fullName evidence="3">Neurobeachin alpha-solenoid region domain-containing protein</fullName>
    </recommendedName>
</protein>
<dbReference type="FunFam" id="2.60.120.200:FF:000010">
    <property type="entry name" value="neurobeachin isoform X2"/>
    <property type="match status" value="1"/>
</dbReference>
<dbReference type="PANTHER" id="PTHR13743">
    <property type="entry name" value="BEIGE/BEACH-RELATED"/>
    <property type="match status" value="1"/>
</dbReference>
<sequence>MSSEAAVTMPVEVSLSDRQPASGHRQHAAAASAGAAAETTVTCGSGSVVLPVGIMNPSVPIRNIKTKFAVLTGLIQVGQVGNRDIVETVLNLLVGGEFDLETNFIIQDVRSIGCMVELLEHCNITCQAEIWTMFTAILRKSVRNLQMSTEVGLIQQVLQRWSSVDDVIADLLVDMLGVLASYSITVKELKLLFNMLQGEGGLWPKYGVKMLSVLNQMPQRHGPDAFFNFPGRSAAAIALPPIAKWPYQNGFTFSTWFRMDPLNNINLDKDKPYLYCFRTSKGIGYSAHFVGNCLIVTSLKSKGKGFQHCVKYDFQPRKWYMISIVHIYSRWRNSEIRCYVNGQLVSYGDMAWHVNTNDSYDKCFLGSSETADANRVFCGQLAAVYVFSEALNPAQIFAMHQLGPGYKSTFKFKSESDIYLAEHHKQVLYDGKLASSIAFAYNCQSHRCSALPGVLS</sequence>
<evidence type="ECO:0000313" key="5">
    <source>
        <dbReference type="Proteomes" id="UP000516260"/>
    </source>
</evidence>
<organism evidence="4 5">
    <name type="scientific">Takifugu bimaculatus</name>
    <dbReference type="NCBI Taxonomy" id="433685"/>
    <lineage>
        <taxon>Eukaryota</taxon>
        <taxon>Metazoa</taxon>
        <taxon>Chordata</taxon>
        <taxon>Craniata</taxon>
        <taxon>Vertebrata</taxon>
        <taxon>Euteleostomi</taxon>
        <taxon>Actinopterygii</taxon>
        <taxon>Neopterygii</taxon>
        <taxon>Teleostei</taxon>
        <taxon>Neoteleostei</taxon>
        <taxon>Acanthomorphata</taxon>
        <taxon>Eupercaria</taxon>
        <taxon>Tetraodontiformes</taxon>
        <taxon>Tetradontoidea</taxon>
        <taxon>Tetraodontidae</taxon>
        <taxon>Takifugu</taxon>
    </lineage>
</organism>
<feature type="domain" description="Neurobeachin alpha-solenoid region" evidence="3">
    <location>
        <begin position="82"/>
        <end position="200"/>
    </location>
</feature>
<dbReference type="EMBL" id="SWLE01000003">
    <property type="protein sequence ID" value="TNN01098.1"/>
    <property type="molecule type" value="Genomic_DNA"/>
</dbReference>
<dbReference type="InterPro" id="IPR050865">
    <property type="entry name" value="BEACH_Domain"/>
</dbReference>
<accession>A0A4Z2CA60</accession>